<dbReference type="OrthoDB" id="399137at2"/>
<reference evidence="1 2" key="1">
    <citation type="journal article" date="2004" name="Genome Res.">
        <title>The complete genome and proteome of Mycoplasma mobile.</title>
        <authorList>
            <person name="Jaffe J.D."/>
            <person name="Stange-Thomann N."/>
            <person name="Smith C."/>
            <person name="DeCaprio D."/>
            <person name="Fisher S."/>
            <person name="Butler J."/>
            <person name="Calvo S."/>
            <person name="Elkins T."/>
            <person name="FitzGerald M.G."/>
            <person name="Hafez N."/>
            <person name="Kodira C.D."/>
            <person name="Major J."/>
            <person name="Wang S."/>
            <person name="Wilkinson J."/>
            <person name="Nicol R."/>
            <person name="Nusbaum C."/>
            <person name="Birren B."/>
            <person name="Berg H.C."/>
            <person name="Church G.M."/>
        </authorList>
    </citation>
    <scope>NUCLEOTIDE SEQUENCE [LARGE SCALE GENOMIC DNA]</scope>
    <source>
        <strain evidence="2">ATCC 43663 / 163K / NCTC 11711</strain>
    </source>
</reference>
<name>Q6KHP0_MYCM1</name>
<dbReference type="HOGENOM" id="CLU_2509138_0_0_14"/>
<dbReference type="RefSeq" id="WP_011264924.1">
    <property type="nucleotide sequence ID" value="NC_006908.1"/>
</dbReference>
<dbReference type="Gene3D" id="3.30.1370.110">
    <property type="match status" value="1"/>
</dbReference>
<dbReference type="SUPFAM" id="SSF160443">
    <property type="entry name" value="SMR domain-like"/>
    <property type="match status" value="1"/>
</dbReference>
<keyword evidence="2" id="KW-1185">Reference proteome</keyword>
<dbReference type="STRING" id="267748.MMOB4040"/>
<dbReference type="AlphaFoldDB" id="Q6KHP0"/>
<evidence type="ECO:0000313" key="1">
    <source>
        <dbReference type="EMBL" id="AAT27890.1"/>
    </source>
</evidence>
<dbReference type="Proteomes" id="UP000009072">
    <property type="component" value="Chromosome"/>
</dbReference>
<sequence>MFEEKTIDLHGLDSWEATGVILNELFVLEENSDYKKSILFITGKGKGVLIETLLEILKSENYYYNKITEGSFRVYAKKEKIKEFF</sequence>
<organism evidence="1 2">
    <name type="scientific">Mycoplasma mobile (strain ATCC 43663 / 163K / NCTC 11711)</name>
    <name type="common">Mesomycoplasma mobile</name>
    <dbReference type="NCBI Taxonomy" id="267748"/>
    <lineage>
        <taxon>Bacteria</taxon>
        <taxon>Bacillati</taxon>
        <taxon>Mycoplasmatota</taxon>
        <taxon>Mycoplasmoidales</taxon>
        <taxon>Metamycoplasmataceae</taxon>
        <taxon>Mesomycoplasma</taxon>
    </lineage>
</organism>
<gene>
    <name evidence="1" type="ordered locus">MMOB4040</name>
</gene>
<protein>
    <recommendedName>
        <fullName evidence="3">Smr domain-containing protein</fullName>
    </recommendedName>
</protein>
<dbReference type="KEGG" id="mmo:MMOB4040"/>
<dbReference type="InterPro" id="IPR036063">
    <property type="entry name" value="Smr_dom_sf"/>
</dbReference>
<evidence type="ECO:0008006" key="3">
    <source>
        <dbReference type="Google" id="ProtNLM"/>
    </source>
</evidence>
<accession>Q6KHP0</accession>
<proteinExistence type="predicted"/>
<evidence type="ECO:0000313" key="2">
    <source>
        <dbReference type="Proteomes" id="UP000009072"/>
    </source>
</evidence>
<dbReference type="EMBL" id="AE017308">
    <property type="protein sequence ID" value="AAT27890.1"/>
    <property type="molecule type" value="Genomic_DNA"/>
</dbReference>